<dbReference type="PROSITE" id="PS01162">
    <property type="entry name" value="QOR_ZETA_CRYSTAL"/>
    <property type="match status" value="1"/>
</dbReference>
<dbReference type="InterPro" id="IPR013149">
    <property type="entry name" value="ADH-like_C"/>
</dbReference>
<dbReference type="SUPFAM" id="SSF50129">
    <property type="entry name" value="GroES-like"/>
    <property type="match status" value="1"/>
</dbReference>
<dbReference type="PANTHER" id="PTHR11695">
    <property type="entry name" value="ALCOHOL DEHYDROGENASE RELATED"/>
    <property type="match status" value="1"/>
</dbReference>
<keyword evidence="3 5" id="KW-0862">Zinc</keyword>
<keyword evidence="2 5" id="KW-0479">Metal-binding</keyword>
<dbReference type="Proteomes" id="UP000005413">
    <property type="component" value="Unassembled WGS sequence"/>
</dbReference>
<sequence length="338" mass="37607">MTMIGFEQPFKLNEGNLFKTYEQDIPVPQHNELLVKIHSISVNPVDTKQRLAPVSQKPRVLGFDAVGIIEAIGPEVTMFKVGDKVFYSGSSNLNGSNATYQIMPEVLVAKAPTTISDEQSASLPLTGLTAYETLFDTFGISTNPSDNEGKTLLIINGAGGVGSIATQIAKRYGLTVVTTASRTESIEWSKQMGADIVLNHKEDLKAQFKEHNIDAPDYIFCTFNSDMYYDTMIDLVKPRGHITTIVAFENNQDLNALKSKSITFSHEFMFARPLYQTSDMIKHHDYLQDIATNIDEGHYQPTTTQVINGLTTEHLYEAHQILENHSMIGKLVINVDKQ</sequence>
<dbReference type="GO" id="GO:0008270">
    <property type="term" value="F:zinc ion binding"/>
    <property type="evidence" value="ECO:0007669"/>
    <property type="project" value="InterPro"/>
</dbReference>
<dbReference type="Gene3D" id="3.40.50.720">
    <property type="entry name" value="NAD(P)-binding Rossmann-like Domain"/>
    <property type="match status" value="1"/>
</dbReference>
<evidence type="ECO:0000256" key="4">
    <source>
        <dbReference type="ARBA" id="ARBA00023002"/>
    </source>
</evidence>
<dbReference type="RefSeq" id="WP_002462550.1">
    <property type="nucleotide sequence ID" value="NZ_AEUN01000274.1"/>
</dbReference>
<dbReference type="SUPFAM" id="SSF51735">
    <property type="entry name" value="NAD(P)-binding Rossmann-fold domains"/>
    <property type="match status" value="1"/>
</dbReference>
<protein>
    <recommendedName>
        <fullName evidence="5">Zinc-type alcohol dehydrogenase-like protein</fullName>
    </recommendedName>
</protein>
<evidence type="ECO:0000256" key="2">
    <source>
        <dbReference type="ARBA" id="ARBA00022723"/>
    </source>
</evidence>
<dbReference type="AlphaFoldDB" id="G5JGZ9"/>
<keyword evidence="4 5" id="KW-0560">Oxidoreductase</keyword>
<gene>
    <name evidence="7" type="ORF">SS7213T_03640</name>
</gene>
<evidence type="ECO:0000256" key="3">
    <source>
        <dbReference type="ARBA" id="ARBA00022833"/>
    </source>
</evidence>
<evidence type="ECO:0000313" key="8">
    <source>
        <dbReference type="Proteomes" id="UP000005413"/>
    </source>
</evidence>
<proteinExistence type="inferred from homology"/>
<feature type="domain" description="Enoyl reductase (ER)" evidence="6">
    <location>
        <begin position="15"/>
        <end position="333"/>
    </location>
</feature>
<comment type="caution">
    <text evidence="7">The sequence shown here is derived from an EMBL/GenBank/DDBJ whole genome shotgun (WGS) entry which is preliminary data.</text>
</comment>
<dbReference type="InterPro" id="IPR013154">
    <property type="entry name" value="ADH-like_N"/>
</dbReference>
<reference evidence="7 8" key="1">
    <citation type="journal article" date="2012" name="BMC Genomics">
        <title>Comparative genomic analysis of the genus Staphylococcus including Staphylococcus aureus and its newly described sister species Staphylococcus simiae.</title>
        <authorList>
            <person name="Suzuki H."/>
            <person name="Lefebure T."/>
            <person name="Pavinski Bitar P."/>
            <person name="Stanhope M.J."/>
        </authorList>
    </citation>
    <scope>NUCLEOTIDE SEQUENCE [LARGE SCALE GENOMIC DNA]</scope>
    <source>
        <strain evidence="7 8">CCM 7213</strain>
    </source>
</reference>
<dbReference type="PATRIC" id="fig|911238.3.peg.596"/>
<evidence type="ECO:0000259" key="6">
    <source>
        <dbReference type="SMART" id="SM00829"/>
    </source>
</evidence>
<name>G5JGZ9_9STAP</name>
<dbReference type="EMBL" id="AEUN01000274">
    <property type="protein sequence ID" value="EHJ08526.1"/>
    <property type="molecule type" value="Genomic_DNA"/>
</dbReference>
<dbReference type="InterPro" id="IPR020843">
    <property type="entry name" value="ER"/>
</dbReference>
<dbReference type="InterPro" id="IPR036291">
    <property type="entry name" value="NAD(P)-bd_dom_sf"/>
</dbReference>
<dbReference type="SMART" id="SM00829">
    <property type="entry name" value="PKS_ER"/>
    <property type="match status" value="1"/>
</dbReference>
<dbReference type="InterPro" id="IPR011032">
    <property type="entry name" value="GroES-like_sf"/>
</dbReference>
<evidence type="ECO:0000256" key="5">
    <source>
        <dbReference type="RuleBase" id="RU364000"/>
    </source>
</evidence>
<dbReference type="InterPro" id="IPR002364">
    <property type="entry name" value="Quin_OxRdtase/zeta-crystal_CS"/>
</dbReference>
<dbReference type="Pfam" id="PF08240">
    <property type="entry name" value="ADH_N"/>
    <property type="match status" value="1"/>
</dbReference>
<dbReference type="InterPro" id="IPR014182">
    <property type="entry name" value="ADH_Zn_typ-1"/>
</dbReference>
<dbReference type="InterPro" id="IPR050700">
    <property type="entry name" value="YIM1/Zinc_Alcohol_DH_Fams"/>
</dbReference>
<accession>G5JGZ9</accession>
<dbReference type="NCBIfam" id="TIGR02817">
    <property type="entry name" value="adh_fam_1"/>
    <property type="match status" value="1"/>
</dbReference>
<evidence type="ECO:0000256" key="1">
    <source>
        <dbReference type="ARBA" id="ARBA00010371"/>
    </source>
</evidence>
<dbReference type="Pfam" id="PF00107">
    <property type="entry name" value="ADH_zinc_N"/>
    <property type="match status" value="1"/>
</dbReference>
<keyword evidence="8" id="KW-1185">Reference proteome</keyword>
<evidence type="ECO:0000313" key="7">
    <source>
        <dbReference type="EMBL" id="EHJ08526.1"/>
    </source>
</evidence>
<organism evidence="7 8">
    <name type="scientific">Staphylococcus simiae CCM 7213 = CCUG 51256</name>
    <dbReference type="NCBI Taxonomy" id="911238"/>
    <lineage>
        <taxon>Bacteria</taxon>
        <taxon>Bacillati</taxon>
        <taxon>Bacillota</taxon>
        <taxon>Bacilli</taxon>
        <taxon>Bacillales</taxon>
        <taxon>Staphylococcaceae</taxon>
        <taxon>Staphylococcus</taxon>
    </lineage>
</organism>
<dbReference type="PANTHER" id="PTHR11695:SF294">
    <property type="entry name" value="RETICULON-4-INTERACTING PROTEIN 1, MITOCHONDRIAL"/>
    <property type="match status" value="1"/>
</dbReference>
<dbReference type="OrthoDB" id="9792162at2"/>
<dbReference type="Gene3D" id="3.90.180.10">
    <property type="entry name" value="Medium-chain alcohol dehydrogenases, catalytic domain"/>
    <property type="match status" value="1"/>
</dbReference>
<dbReference type="CDD" id="cd08252">
    <property type="entry name" value="AL_MDR"/>
    <property type="match status" value="1"/>
</dbReference>
<comment type="similarity">
    <text evidence="1 5">Belongs to the zinc-containing alcohol dehydrogenase family. Quinone oxidoreductase subfamily.</text>
</comment>
<dbReference type="GO" id="GO:0016491">
    <property type="term" value="F:oxidoreductase activity"/>
    <property type="evidence" value="ECO:0007669"/>
    <property type="project" value="UniProtKB-KW"/>
</dbReference>